<comment type="cofactor">
    <cofactor evidence="1">
        <name>Mg(2+)</name>
        <dbReference type="ChEBI" id="CHEBI:18420"/>
    </cofactor>
</comment>
<evidence type="ECO:0000256" key="8">
    <source>
        <dbReference type="ARBA" id="ARBA00022741"/>
    </source>
</evidence>
<evidence type="ECO:0000259" key="11">
    <source>
        <dbReference type="Pfam" id="PF14681"/>
    </source>
</evidence>
<sequence length="215" mass="23547">MNNIVVSKHPLVQQKISALRQASNTSQAFRELSDGIGRLLMYEATLDLKLIVDNNIQVQSPISAYHPVSIATQHALVPILRSGLGLLNAASDFLPHAQIHHLGLFREESTLLPVEYYNKLPQKCTVDECIVLDPMIATGGTADAAIKILKTWGVPRIKFVAICVSRQGIERLAKEHPDVQFFVAVIDNELDEQGFVVPGIGDCGDRLNNTGSSKN</sequence>
<dbReference type="GO" id="GO:0004845">
    <property type="term" value="F:uracil phosphoribosyltransferase activity"/>
    <property type="evidence" value="ECO:0007669"/>
    <property type="project" value="UniProtKB-EC"/>
</dbReference>
<dbReference type="OrthoDB" id="10257085at2759"/>
<gene>
    <name evidence="12" type="ORF">IWW36_000299</name>
</gene>
<evidence type="ECO:0000256" key="7">
    <source>
        <dbReference type="ARBA" id="ARBA00022679"/>
    </source>
</evidence>
<keyword evidence="13" id="KW-1185">Reference proteome</keyword>
<evidence type="ECO:0000256" key="1">
    <source>
        <dbReference type="ARBA" id="ARBA00001946"/>
    </source>
</evidence>
<dbReference type="Proteomes" id="UP001139887">
    <property type="component" value="Unassembled WGS sequence"/>
</dbReference>
<evidence type="ECO:0000256" key="5">
    <source>
        <dbReference type="ARBA" id="ARBA00022533"/>
    </source>
</evidence>
<dbReference type="InterPro" id="IPR029057">
    <property type="entry name" value="PRTase-like"/>
</dbReference>
<dbReference type="EC" id="2.4.2.9" evidence="4"/>
<dbReference type="CDD" id="cd06223">
    <property type="entry name" value="PRTases_typeI"/>
    <property type="match status" value="1"/>
</dbReference>
<keyword evidence="8" id="KW-0547">Nucleotide-binding</keyword>
<dbReference type="SUPFAM" id="SSF53271">
    <property type="entry name" value="PRTase-like"/>
    <property type="match status" value="1"/>
</dbReference>
<evidence type="ECO:0000313" key="13">
    <source>
        <dbReference type="Proteomes" id="UP001139887"/>
    </source>
</evidence>
<keyword evidence="5" id="KW-0021">Allosteric enzyme</keyword>
<keyword evidence="9" id="KW-0342">GTP-binding</keyword>
<reference evidence="12" key="1">
    <citation type="submission" date="2022-07" db="EMBL/GenBank/DDBJ databases">
        <title>Phylogenomic reconstructions and comparative analyses of Kickxellomycotina fungi.</title>
        <authorList>
            <person name="Reynolds N.K."/>
            <person name="Stajich J.E."/>
            <person name="Barry K."/>
            <person name="Grigoriev I.V."/>
            <person name="Crous P."/>
            <person name="Smith M.E."/>
        </authorList>
    </citation>
    <scope>NUCLEOTIDE SEQUENCE</scope>
    <source>
        <strain evidence="12">NRRL 1566</strain>
    </source>
</reference>
<dbReference type="NCBIfam" id="NF001097">
    <property type="entry name" value="PRK00129.1"/>
    <property type="match status" value="1"/>
</dbReference>
<comment type="pathway">
    <text evidence="2">Pyrimidine metabolism; UMP biosynthesis via salvage pathway; UMP from uracil: step 1/1.</text>
</comment>
<evidence type="ECO:0000256" key="4">
    <source>
        <dbReference type="ARBA" id="ARBA00011894"/>
    </source>
</evidence>
<feature type="domain" description="Phosphoribosyltransferase" evidence="11">
    <location>
        <begin position="6"/>
        <end position="210"/>
    </location>
</feature>
<dbReference type="Gene3D" id="3.40.50.2020">
    <property type="match status" value="1"/>
</dbReference>
<protein>
    <recommendedName>
        <fullName evidence="4">uracil phosphoribosyltransferase</fullName>
        <ecNumber evidence="4">2.4.2.9</ecNumber>
    </recommendedName>
    <alternativeName>
        <fullName evidence="10">UMP pyrophosphorylase</fullName>
    </alternativeName>
</protein>
<dbReference type="AlphaFoldDB" id="A0A9W8M2N3"/>
<dbReference type="PANTHER" id="PTHR32315:SF4">
    <property type="entry name" value="URACIL PHOSPHORIBOSYLTRANSFERASE, CHLOROPLASTIC"/>
    <property type="match status" value="1"/>
</dbReference>
<dbReference type="EMBL" id="JANBUW010000003">
    <property type="protein sequence ID" value="KAJ2852412.1"/>
    <property type="molecule type" value="Genomic_DNA"/>
</dbReference>
<evidence type="ECO:0000256" key="3">
    <source>
        <dbReference type="ARBA" id="ARBA00009516"/>
    </source>
</evidence>
<dbReference type="InterPro" id="IPR000836">
    <property type="entry name" value="PRTase_dom"/>
</dbReference>
<evidence type="ECO:0000256" key="9">
    <source>
        <dbReference type="ARBA" id="ARBA00023134"/>
    </source>
</evidence>
<dbReference type="InterPro" id="IPR050054">
    <property type="entry name" value="UPRTase/APRTase"/>
</dbReference>
<comment type="similarity">
    <text evidence="3">Belongs to the UPRTase family.</text>
</comment>
<keyword evidence="6" id="KW-0328">Glycosyltransferase</keyword>
<evidence type="ECO:0000313" key="12">
    <source>
        <dbReference type="EMBL" id="KAJ2852412.1"/>
    </source>
</evidence>
<dbReference type="Pfam" id="PF14681">
    <property type="entry name" value="UPRTase"/>
    <property type="match status" value="1"/>
</dbReference>
<keyword evidence="7" id="KW-0808">Transferase</keyword>
<evidence type="ECO:0000256" key="2">
    <source>
        <dbReference type="ARBA" id="ARBA00005180"/>
    </source>
</evidence>
<evidence type="ECO:0000256" key="10">
    <source>
        <dbReference type="ARBA" id="ARBA00031082"/>
    </source>
</evidence>
<dbReference type="GO" id="GO:0005737">
    <property type="term" value="C:cytoplasm"/>
    <property type="evidence" value="ECO:0007669"/>
    <property type="project" value="UniProtKB-ARBA"/>
</dbReference>
<accession>A0A9W8M2N3</accession>
<organism evidence="12 13">
    <name type="scientific">Coemansia brasiliensis</name>
    <dbReference type="NCBI Taxonomy" id="2650707"/>
    <lineage>
        <taxon>Eukaryota</taxon>
        <taxon>Fungi</taxon>
        <taxon>Fungi incertae sedis</taxon>
        <taxon>Zoopagomycota</taxon>
        <taxon>Kickxellomycotina</taxon>
        <taxon>Kickxellomycetes</taxon>
        <taxon>Kickxellales</taxon>
        <taxon>Kickxellaceae</taxon>
        <taxon>Coemansia</taxon>
    </lineage>
</organism>
<dbReference type="GO" id="GO:0005525">
    <property type="term" value="F:GTP binding"/>
    <property type="evidence" value="ECO:0007669"/>
    <property type="project" value="UniProtKB-KW"/>
</dbReference>
<proteinExistence type="inferred from homology"/>
<evidence type="ECO:0000256" key="6">
    <source>
        <dbReference type="ARBA" id="ARBA00022676"/>
    </source>
</evidence>
<comment type="caution">
    <text evidence="12">The sequence shown here is derived from an EMBL/GenBank/DDBJ whole genome shotgun (WGS) entry which is preliminary data.</text>
</comment>
<dbReference type="FunFam" id="3.40.50.2020:FF:000003">
    <property type="entry name" value="Uracil phosphoribosyltransferase"/>
    <property type="match status" value="1"/>
</dbReference>
<dbReference type="PANTHER" id="PTHR32315">
    <property type="entry name" value="ADENINE PHOSPHORIBOSYLTRANSFERASE"/>
    <property type="match status" value="1"/>
</dbReference>
<name>A0A9W8M2N3_9FUNG</name>